<protein>
    <submittedName>
        <fullName evidence="2">Uncharacterized protein</fullName>
    </submittedName>
</protein>
<reference evidence="2 3" key="1">
    <citation type="journal article" date="2019" name="Environ. Microbiol.">
        <title>At the nexus of three kingdoms: the genome of the mycorrhizal fungus Gigaspora margarita provides insights into plant, endobacterial and fungal interactions.</title>
        <authorList>
            <person name="Venice F."/>
            <person name="Ghignone S."/>
            <person name="Salvioli di Fossalunga A."/>
            <person name="Amselem J."/>
            <person name="Novero M."/>
            <person name="Xianan X."/>
            <person name="Sedzielewska Toro K."/>
            <person name="Morin E."/>
            <person name="Lipzen A."/>
            <person name="Grigoriev I.V."/>
            <person name="Henrissat B."/>
            <person name="Martin F.M."/>
            <person name="Bonfante P."/>
        </authorList>
    </citation>
    <scope>NUCLEOTIDE SEQUENCE [LARGE SCALE GENOMIC DNA]</scope>
    <source>
        <strain evidence="2 3">BEG34</strain>
    </source>
</reference>
<feature type="region of interest" description="Disordered" evidence="1">
    <location>
        <begin position="1"/>
        <end position="28"/>
    </location>
</feature>
<keyword evidence="3" id="KW-1185">Reference proteome</keyword>
<proteinExistence type="predicted"/>
<evidence type="ECO:0000313" key="3">
    <source>
        <dbReference type="Proteomes" id="UP000439903"/>
    </source>
</evidence>
<dbReference type="AlphaFoldDB" id="A0A8H4AKV8"/>
<organism evidence="2 3">
    <name type="scientific">Gigaspora margarita</name>
    <dbReference type="NCBI Taxonomy" id="4874"/>
    <lineage>
        <taxon>Eukaryota</taxon>
        <taxon>Fungi</taxon>
        <taxon>Fungi incertae sedis</taxon>
        <taxon>Mucoromycota</taxon>
        <taxon>Glomeromycotina</taxon>
        <taxon>Glomeromycetes</taxon>
        <taxon>Diversisporales</taxon>
        <taxon>Gigasporaceae</taxon>
        <taxon>Gigaspora</taxon>
    </lineage>
</organism>
<dbReference type="Proteomes" id="UP000439903">
    <property type="component" value="Unassembled WGS sequence"/>
</dbReference>
<evidence type="ECO:0000313" key="2">
    <source>
        <dbReference type="EMBL" id="KAF0508016.1"/>
    </source>
</evidence>
<feature type="compositionally biased region" description="Low complexity" evidence="1">
    <location>
        <begin position="12"/>
        <end position="28"/>
    </location>
</feature>
<evidence type="ECO:0000256" key="1">
    <source>
        <dbReference type="SAM" id="MobiDB-lite"/>
    </source>
</evidence>
<sequence>MTLLQQHYCDDTNTTIPMTTPTTKPNPK</sequence>
<feature type="non-terminal residue" evidence="2">
    <location>
        <position position="28"/>
    </location>
</feature>
<accession>A0A8H4AKV8</accession>
<dbReference type="EMBL" id="WTPW01000471">
    <property type="protein sequence ID" value="KAF0508016.1"/>
    <property type="molecule type" value="Genomic_DNA"/>
</dbReference>
<name>A0A8H4AKV8_GIGMA</name>
<comment type="caution">
    <text evidence="2">The sequence shown here is derived from an EMBL/GenBank/DDBJ whole genome shotgun (WGS) entry which is preliminary data.</text>
</comment>
<gene>
    <name evidence="2" type="ORF">F8M41_018859</name>
</gene>